<keyword evidence="3" id="KW-1185">Reference proteome</keyword>
<organism evidence="2 3">
    <name type="scientific">Rubroshorea leprosula</name>
    <dbReference type="NCBI Taxonomy" id="152421"/>
    <lineage>
        <taxon>Eukaryota</taxon>
        <taxon>Viridiplantae</taxon>
        <taxon>Streptophyta</taxon>
        <taxon>Embryophyta</taxon>
        <taxon>Tracheophyta</taxon>
        <taxon>Spermatophyta</taxon>
        <taxon>Magnoliopsida</taxon>
        <taxon>eudicotyledons</taxon>
        <taxon>Gunneridae</taxon>
        <taxon>Pentapetalae</taxon>
        <taxon>rosids</taxon>
        <taxon>malvids</taxon>
        <taxon>Malvales</taxon>
        <taxon>Dipterocarpaceae</taxon>
        <taxon>Rubroshorea</taxon>
    </lineage>
</organism>
<feature type="region of interest" description="Disordered" evidence="1">
    <location>
        <begin position="111"/>
        <end position="174"/>
    </location>
</feature>
<name>A0AAV5LT07_9ROSI</name>
<evidence type="ECO:0000313" key="3">
    <source>
        <dbReference type="Proteomes" id="UP001054252"/>
    </source>
</evidence>
<accession>A0AAV5LT07</accession>
<feature type="region of interest" description="Disordered" evidence="1">
    <location>
        <begin position="311"/>
        <end position="338"/>
    </location>
</feature>
<gene>
    <name evidence="2" type="ORF">SLEP1_g47965</name>
</gene>
<dbReference type="Proteomes" id="UP001054252">
    <property type="component" value="Unassembled WGS sequence"/>
</dbReference>
<evidence type="ECO:0000256" key="1">
    <source>
        <dbReference type="SAM" id="MobiDB-lite"/>
    </source>
</evidence>
<sequence>MNPASGFVDEPKSWVHDKPLGWKENFFFVDDTEWSRRDAEVEQLSAWKAKKTKQNNYKLNEDEVDEVKKLVREDGDVVDILYLTSQEAIDATELYGPSSLSEAEMEEFTNAAGGLRIPKKPRKKSTTSAAANRGVPERERLPSTSARAVEVQPRPEPVMGGSEDVSEEMAPLQRKKRRVAELEGRVDEVVEFMPRPSPPETIPEIQERGEAEVRGLSGGRERTPPHAYQKGLFEATNMTGVKHFLNATLPDMDRMQAKNEVLSHAGYTVVRHALESASWTNALAQEYTESVRDRASLQRQCDALRKEKEELQKEKGELQKKNQQIQRRLDEENLRREA</sequence>
<comment type="caution">
    <text evidence="2">The sequence shown here is derived from an EMBL/GenBank/DDBJ whole genome shotgun (WGS) entry which is preliminary data.</text>
</comment>
<evidence type="ECO:0000313" key="2">
    <source>
        <dbReference type="EMBL" id="GKV40303.1"/>
    </source>
</evidence>
<proteinExistence type="predicted"/>
<reference evidence="2 3" key="1">
    <citation type="journal article" date="2021" name="Commun. Biol.">
        <title>The genome of Shorea leprosula (Dipterocarpaceae) highlights the ecological relevance of drought in aseasonal tropical rainforests.</title>
        <authorList>
            <person name="Ng K.K.S."/>
            <person name="Kobayashi M.J."/>
            <person name="Fawcett J.A."/>
            <person name="Hatakeyama M."/>
            <person name="Paape T."/>
            <person name="Ng C.H."/>
            <person name="Ang C.C."/>
            <person name="Tnah L.H."/>
            <person name="Lee C.T."/>
            <person name="Nishiyama T."/>
            <person name="Sese J."/>
            <person name="O'Brien M.J."/>
            <person name="Copetti D."/>
            <person name="Mohd Noor M.I."/>
            <person name="Ong R.C."/>
            <person name="Putra M."/>
            <person name="Sireger I.Z."/>
            <person name="Indrioko S."/>
            <person name="Kosugi Y."/>
            <person name="Izuno A."/>
            <person name="Isagi Y."/>
            <person name="Lee S.L."/>
            <person name="Shimizu K.K."/>
        </authorList>
    </citation>
    <scope>NUCLEOTIDE SEQUENCE [LARGE SCALE GENOMIC DNA]</scope>
    <source>
        <strain evidence="2">214</strain>
    </source>
</reference>
<dbReference type="EMBL" id="BPVZ01000140">
    <property type="protein sequence ID" value="GKV40303.1"/>
    <property type="molecule type" value="Genomic_DNA"/>
</dbReference>
<feature type="compositionally biased region" description="Basic and acidic residues" evidence="1">
    <location>
        <begin position="327"/>
        <end position="338"/>
    </location>
</feature>
<feature type="compositionally biased region" description="Basic and acidic residues" evidence="1">
    <location>
        <begin position="311"/>
        <end position="320"/>
    </location>
</feature>
<protein>
    <submittedName>
        <fullName evidence="2">Uncharacterized protein</fullName>
    </submittedName>
</protein>
<dbReference type="AlphaFoldDB" id="A0AAV5LT07"/>